<organism evidence="1 2">
    <name type="scientific">Chromobacterium amazonense</name>
    <dbReference type="NCBI Taxonomy" id="1382803"/>
    <lineage>
        <taxon>Bacteria</taxon>
        <taxon>Pseudomonadati</taxon>
        <taxon>Pseudomonadota</taxon>
        <taxon>Betaproteobacteria</taxon>
        <taxon>Neisseriales</taxon>
        <taxon>Chromobacteriaceae</taxon>
        <taxon>Chromobacterium</taxon>
    </lineage>
</organism>
<dbReference type="AlphaFoldDB" id="A0A2S9WYP2"/>
<evidence type="ECO:0000313" key="1">
    <source>
        <dbReference type="EMBL" id="PRP68589.1"/>
    </source>
</evidence>
<dbReference type="Proteomes" id="UP000239469">
    <property type="component" value="Unassembled WGS sequence"/>
</dbReference>
<dbReference type="OrthoDB" id="9877246at2"/>
<name>A0A2S9WYP2_9NEIS</name>
<reference evidence="1 2" key="1">
    <citation type="submission" date="2017-01" db="EMBL/GenBank/DDBJ databases">
        <title>New insights into the genetic diversity of Chromobacterium isolated from tropical freshwater lake.</title>
        <authorList>
            <person name="Santos A.B."/>
            <person name="Nascimento A.M."/>
            <person name="Da Silva P.C."/>
        </authorList>
    </citation>
    <scope>NUCLEOTIDE SEQUENCE [LARGE SCALE GENOMIC DNA]</scope>
    <source>
        <strain evidence="1 2">56AF</strain>
    </source>
</reference>
<sequence>MSLFLDTTNQMALRYVDSVNSIHRLRPDMERCDRIAADIAAHNLECRAFYHARNGLEIHIRHTDDDHVRAAVSAAAQAANMEPVYEPLKGRYLLVGTADQVPAPKNITIWSVE</sequence>
<dbReference type="RefSeq" id="WP_106078185.1">
    <property type="nucleotide sequence ID" value="NZ_MTBD01000097.1"/>
</dbReference>
<dbReference type="EMBL" id="MTBD01000097">
    <property type="protein sequence ID" value="PRP68589.1"/>
    <property type="molecule type" value="Genomic_DNA"/>
</dbReference>
<protein>
    <submittedName>
        <fullName evidence="1">Uncharacterized protein</fullName>
    </submittedName>
</protein>
<proteinExistence type="predicted"/>
<gene>
    <name evidence="1" type="ORF">BUE93_21345</name>
</gene>
<evidence type="ECO:0000313" key="2">
    <source>
        <dbReference type="Proteomes" id="UP000239469"/>
    </source>
</evidence>
<accession>A0A2S9WYP2</accession>
<comment type="caution">
    <text evidence="1">The sequence shown here is derived from an EMBL/GenBank/DDBJ whole genome shotgun (WGS) entry which is preliminary data.</text>
</comment>